<sequence>MTLHSDVAALLAEAGIIDVDVDEAVADDHARTSAYLRVVSVIASSRSRERDRAIVATILRDPDEMGAKTAVVALVDEIAAKATGPAEFRQWSDGLLPEIDRLKAEGHREFIRRRIHDWQFYLAVEDGHAPTPAELAEVTDWMQRYLAEWSRSPAVLAVVAESARTRKTRNIAKNRAGSRELRTD</sequence>
<keyword evidence="2" id="KW-1185">Reference proteome</keyword>
<evidence type="ECO:0000313" key="2">
    <source>
        <dbReference type="Proteomes" id="UP001610818"/>
    </source>
</evidence>
<protein>
    <submittedName>
        <fullName evidence="1">Uncharacterized protein</fullName>
    </submittedName>
</protein>
<reference evidence="1 2" key="1">
    <citation type="submission" date="2024-10" db="EMBL/GenBank/DDBJ databases">
        <title>The Natural Products Discovery Center: Release of the First 8490 Sequenced Strains for Exploring Actinobacteria Biosynthetic Diversity.</title>
        <authorList>
            <person name="Kalkreuter E."/>
            <person name="Kautsar S.A."/>
            <person name="Yang D."/>
            <person name="Bader C.D."/>
            <person name="Teijaro C.N."/>
            <person name="Fluegel L."/>
            <person name="Davis C.M."/>
            <person name="Simpson J.R."/>
            <person name="Lauterbach L."/>
            <person name="Steele A.D."/>
            <person name="Gui C."/>
            <person name="Meng S."/>
            <person name="Li G."/>
            <person name="Viehrig K."/>
            <person name="Ye F."/>
            <person name="Su P."/>
            <person name="Kiefer A.F."/>
            <person name="Nichols A."/>
            <person name="Cepeda A.J."/>
            <person name="Yan W."/>
            <person name="Fan B."/>
            <person name="Jiang Y."/>
            <person name="Adhikari A."/>
            <person name="Zheng C.-J."/>
            <person name="Schuster L."/>
            <person name="Cowan T.M."/>
            <person name="Smanski M.J."/>
            <person name="Chevrette M.G."/>
            <person name="De Carvalho L.P.S."/>
            <person name="Shen B."/>
        </authorList>
    </citation>
    <scope>NUCLEOTIDE SEQUENCE [LARGE SCALE GENOMIC DNA]</scope>
    <source>
        <strain evidence="1 2">NPDC017990</strain>
    </source>
</reference>
<dbReference type="RefSeq" id="WP_397706993.1">
    <property type="nucleotide sequence ID" value="NZ_JBIRGN010000001.1"/>
</dbReference>
<organism evidence="1 2">
    <name type="scientific">Streptomyces longisporoflavus</name>
    <dbReference type="NCBI Taxonomy" id="28044"/>
    <lineage>
        <taxon>Bacteria</taxon>
        <taxon>Bacillati</taxon>
        <taxon>Actinomycetota</taxon>
        <taxon>Actinomycetes</taxon>
        <taxon>Kitasatosporales</taxon>
        <taxon>Streptomycetaceae</taxon>
        <taxon>Streptomyces</taxon>
    </lineage>
</organism>
<name>A0ABW7QH54_9ACTN</name>
<accession>A0ABW7QH54</accession>
<proteinExistence type="predicted"/>
<dbReference type="EMBL" id="JBIRGQ010000001">
    <property type="protein sequence ID" value="MFH8543755.1"/>
    <property type="molecule type" value="Genomic_DNA"/>
</dbReference>
<gene>
    <name evidence="1" type="ORF">ACH4F9_01940</name>
</gene>
<evidence type="ECO:0000313" key="1">
    <source>
        <dbReference type="EMBL" id="MFH8543755.1"/>
    </source>
</evidence>
<dbReference type="Proteomes" id="UP001610818">
    <property type="component" value="Unassembled WGS sequence"/>
</dbReference>
<comment type="caution">
    <text evidence="1">The sequence shown here is derived from an EMBL/GenBank/DDBJ whole genome shotgun (WGS) entry which is preliminary data.</text>
</comment>